<comment type="caution">
    <text evidence="3">The sequence shown here is derived from an EMBL/GenBank/DDBJ whole genome shotgun (WGS) entry which is preliminary data.</text>
</comment>
<keyword evidence="2" id="KW-0732">Signal</keyword>
<dbReference type="EMBL" id="JBITMB010000001">
    <property type="protein sequence ID" value="MFI7438823.1"/>
    <property type="molecule type" value="Genomic_DNA"/>
</dbReference>
<reference evidence="3 4" key="1">
    <citation type="submission" date="2024-10" db="EMBL/GenBank/DDBJ databases">
        <title>The Natural Products Discovery Center: Release of the First 8490 Sequenced Strains for Exploring Actinobacteria Biosynthetic Diversity.</title>
        <authorList>
            <person name="Kalkreuter E."/>
            <person name="Kautsar S.A."/>
            <person name="Yang D."/>
            <person name="Bader C.D."/>
            <person name="Teijaro C.N."/>
            <person name="Fluegel L."/>
            <person name="Davis C.M."/>
            <person name="Simpson J.R."/>
            <person name="Lauterbach L."/>
            <person name="Steele A.D."/>
            <person name="Gui C."/>
            <person name="Meng S."/>
            <person name="Li G."/>
            <person name="Viehrig K."/>
            <person name="Ye F."/>
            <person name="Su P."/>
            <person name="Kiefer A.F."/>
            <person name="Nichols A."/>
            <person name="Cepeda A.J."/>
            <person name="Yan W."/>
            <person name="Fan B."/>
            <person name="Jiang Y."/>
            <person name="Adhikari A."/>
            <person name="Zheng C.-J."/>
            <person name="Schuster L."/>
            <person name="Cowan T.M."/>
            <person name="Smanski M.J."/>
            <person name="Chevrette M.G."/>
            <person name="De Carvalho L.P.S."/>
            <person name="Shen B."/>
        </authorList>
    </citation>
    <scope>NUCLEOTIDE SEQUENCE [LARGE SCALE GENOMIC DNA]</scope>
    <source>
        <strain evidence="3 4">NPDC049503</strain>
    </source>
</reference>
<sequence>MFKRRIAVLGAVGVLVLTGLAGSALADETPAPAGSKVVCRTSDGQVIAFAERVKAIEARKGPDGSILVAEAEPPTAVKVSDLAAEQGTAHRVERRGGPDLEKGHVATAVPAEPAVGADGKPVPVPVGPDGKPVPAPVGPDGEPLVATAVPVGPDGKPLQAPVGPDGKPVPAPEGAETVTCTAE</sequence>
<protein>
    <submittedName>
        <fullName evidence="3">Uncharacterized protein</fullName>
    </submittedName>
</protein>
<feature type="chain" id="PRO_5045341316" evidence="2">
    <location>
        <begin position="27"/>
        <end position="183"/>
    </location>
</feature>
<keyword evidence="4" id="KW-1185">Reference proteome</keyword>
<evidence type="ECO:0000313" key="4">
    <source>
        <dbReference type="Proteomes" id="UP001612928"/>
    </source>
</evidence>
<name>A0ABW7ZXC8_9ACTN</name>
<gene>
    <name evidence="3" type="ORF">ACIBP5_02525</name>
</gene>
<proteinExistence type="predicted"/>
<feature type="region of interest" description="Disordered" evidence="1">
    <location>
        <begin position="112"/>
        <end position="183"/>
    </location>
</feature>
<feature type="signal peptide" evidence="2">
    <location>
        <begin position="1"/>
        <end position="26"/>
    </location>
</feature>
<accession>A0ABW7ZXC8</accession>
<evidence type="ECO:0000256" key="1">
    <source>
        <dbReference type="SAM" id="MobiDB-lite"/>
    </source>
</evidence>
<feature type="compositionally biased region" description="Pro residues" evidence="1">
    <location>
        <begin position="122"/>
        <end position="137"/>
    </location>
</feature>
<dbReference type="Proteomes" id="UP001612928">
    <property type="component" value="Unassembled WGS sequence"/>
</dbReference>
<dbReference type="RefSeq" id="WP_397018361.1">
    <property type="nucleotide sequence ID" value="NZ_JBITMB010000001.1"/>
</dbReference>
<evidence type="ECO:0000313" key="3">
    <source>
        <dbReference type="EMBL" id="MFI7438823.1"/>
    </source>
</evidence>
<organism evidence="3 4">
    <name type="scientific">Nonomuraea indica</name>
    <dbReference type="NCBI Taxonomy" id="1581193"/>
    <lineage>
        <taxon>Bacteria</taxon>
        <taxon>Bacillati</taxon>
        <taxon>Actinomycetota</taxon>
        <taxon>Actinomycetes</taxon>
        <taxon>Streptosporangiales</taxon>
        <taxon>Streptosporangiaceae</taxon>
        <taxon>Nonomuraea</taxon>
    </lineage>
</organism>
<evidence type="ECO:0000256" key="2">
    <source>
        <dbReference type="SAM" id="SignalP"/>
    </source>
</evidence>